<organism evidence="2 3">
    <name type="scientific">Floridaenema aerugineum BLCC-F46</name>
    <dbReference type="NCBI Taxonomy" id="3153654"/>
    <lineage>
        <taxon>Bacteria</taxon>
        <taxon>Bacillati</taxon>
        <taxon>Cyanobacteriota</taxon>
        <taxon>Cyanophyceae</taxon>
        <taxon>Oscillatoriophycideae</taxon>
        <taxon>Aerosakkonematales</taxon>
        <taxon>Aerosakkonemataceae</taxon>
        <taxon>Floridanema</taxon>
        <taxon>Floridanema aerugineum</taxon>
    </lineage>
</organism>
<feature type="compositionally biased region" description="Polar residues" evidence="1">
    <location>
        <begin position="37"/>
        <end position="46"/>
    </location>
</feature>
<reference evidence="2 3" key="1">
    <citation type="submission" date="2024-09" db="EMBL/GenBank/DDBJ databases">
        <title>Floridaenema gen nov. (Aerosakkonemataceae, Aerosakkonematales ord. nov., Cyanobacteria) from benthic tropical and subtropical fresh waters, with the description of four new species.</title>
        <authorList>
            <person name="Moretto J.A."/>
            <person name="Berthold D.E."/>
            <person name="Lefler F.W."/>
            <person name="Huang I.-S."/>
            <person name="Laughinghouse H. IV."/>
        </authorList>
    </citation>
    <scope>NUCLEOTIDE SEQUENCE [LARGE SCALE GENOMIC DNA]</scope>
    <source>
        <strain evidence="2 3">BLCC-F46</strain>
    </source>
</reference>
<feature type="compositionally biased region" description="Basic and acidic residues" evidence="1">
    <location>
        <begin position="250"/>
        <end position="272"/>
    </location>
</feature>
<feature type="region of interest" description="Disordered" evidence="1">
    <location>
        <begin position="179"/>
        <end position="312"/>
    </location>
</feature>
<feature type="region of interest" description="Disordered" evidence="1">
    <location>
        <begin position="17"/>
        <end position="115"/>
    </location>
</feature>
<feature type="compositionally biased region" description="Pro residues" evidence="1">
    <location>
        <begin position="199"/>
        <end position="210"/>
    </location>
</feature>
<feature type="non-terminal residue" evidence="2">
    <location>
        <position position="312"/>
    </location>
</feature>
<feature type="compositionally biased region" description="Low complexity" evidence="1">
    <location>
        <begin position="218"/>
        <end position="236"/>
    </location>
</feature>
<feature type="compositionally biased region" description="Basic and acidic residues" evidence="1">
    <location>
        <begin position="179"/>
        <end position="198"/>
    </location>
</feature>
<gene>
    <name evidence="2" type="ORF">ACE1CC_17710</name>
</gene>
<proteinExistence type="predicted"/>
<keyword evidence="3" id="KW-1185">Reference proteome</keyword>
<evidence type="ECO:0000313" key="3">
    <source>
        <dbReference type="Proteomes" id="UP001576774"/>
    </source>
</evidence>
<accession>A0ABV4X7B8</accession>
<dbReference type="EMBL" id="JBHFNQ010000134">
    <property type="protein sequence ID" value="MFB2878690.1"/>
    <property type="molecule type" value="Genomic_DNA"/>
</dbReference>
<protein>
    <submittedName>
        <fullName evidence="2">Uncharacterized protein</fullName>
    </submittedName>
</protein>
<dbReference type="Proteomes" id="UP001576774">
    <property type="component" value="Unassembled WGS sequence"/>
</dbReference>
<dbReference type="RefSeq" id="WP_413271754.1">
    <property type="nucleotide sequence ID" value="NZ_JBHFNQ010000134.1"/>
</dbReference>
<sequence>MTITLGDDPLTQVKILEVGGKPPLSPPSPPPSPKLEQVTQYTNAPKQSLPGEQTLDLVDPKIIQIPQGLPKKSTTEEHFGLQPTRRVSPSTSPSKTTTTPSSPSYNPGPTPSIVEDALNGVAMGLVDAFLDPNAKDYRDNPYLAQRSYQYERGSYQVGLESGKALRRWLLDRKKDIKTWIKDLTKPKSHPEQQDKPRPEPTPQPGPAPKPPPEEPEKPINWPDIFPDFPTIPFPQFEPNFDQFDPYFNLDEYKKPQFKKPEKKKDPETRRNDNSQYPSQPFDNPDQVQIPPIDTKDEGEIFDSPVDLTITVK</sequence>
<feature type="compositionally biased region" description="Low complexity" evidence="1">
    <location>
        <begin position="83"/>
        <end position="107"/>
    </location>
</feature>
<evidence type="ECO:0000256" key="1">
    <source>
        <dbReference type="SAM" id="MobiDB-lite"/>
    </source>
</evidence>
<comment type="caution">
    <text evidence="2">The sequence shown here is derived from an EMBL/GenBank/DDBJ whole genome shotgun (WGS) entry which is preliminary data.</text>
</comment>
<feature type="compositionally biased region" description="Pro residues" evidence="1">
    <location>
        <begin position="23"/>
        <end position="33"/>
    </location>
</feature>
<evidence type="ECO:0000313" key="2">
    <source>
        <dbReference type="EMBL" id="MFB2878690.1"/>
    </source>
</evidence>
<name>A0ABV4X7B8_9CYAN</name>